<dbReference type="PROSITE" id="PS50191">
    <property type="entry name" value="CRAL_TRIO"/>
    <property type="match status" value="1"/>
</dbReference>
<protein>
    <recommendedName>
        <fullName evidence="1">CRAL-TRIO domain-containing protein</fullName>
    </recommendedName>
</protein>
<dbReference type="AlphaFoldDB" id="A0A1B6F0L5"/>
<gene>
    <name evidence="2" type="ORF">g.16965</name>
</gene>
<proteinExistence type="predicted"/>
<feature type="domain" description="CRAL-TRIO" evidence="1">
    <location>
        <begin position="145"/>
        <end position="246"/>
    </location>
</feature>
<dbReference type="SUPFAM" id="SSF46938">
    <property type="entry name" value="CRAL/TRIO N-terminal domain"/>
    <property type="match status" value="1"/>
</dbReference>
<evidence type="ECO:0000259" key="1">
    <source>
        <dbReference type="PROSITE" id="PS50191"/>
    </source>
</evidence>
<dbReference type="EMBL" id="GECZ01026075">
    <property type="protein sequence ID" value="JAS43694.1"/>
    <property type="molecule type" value="Transcribed_RNA"/>
</dbReference>
<evidence type="ECO:0000313" key="2">
    <source>
        <dbReference type="EMBL" id="JAS43694.1"/>
    </source>
</evidence>
<dbReference type="Gene3D" id="3.40.525.10">
    <property type="entry name" value="CRAL-TRIO lipid binding domain"/>
    <property type="match status" value="1"/>
</dbReference>
<dbReference type="GO" id="GO:0016020">
    <property type="term" value="C:membrane"/>
    <property type="evidence" value="ECO:0007669"/>
    <property type="project" value="TreeGrafter"/>
</dbReference>
<dbReference type="PANTHER" id="PTHR10174:SF222">
    <property type="entry name" value="GH10083P-RELATED"/>
    <property type="match status" value="1"/>
</dbReference>
<dbReference type="PRINTS" id="PR00180">
    <property type="entry name" value="CRETINALDHBP"/>
</dbReference>
<name>A0A1B6F0L5_9HEMI</name>
<dbReference type="InterPro" id="IPR036273">
    <property type="entry name" value="CRAL/TRIO_N_dom_sf"/>
</dbReference>
<accession>A0A1B6F0L5</accession>
<dbReference type="InterPro" id="IPR001251">
    <property type="entry name" value="CRAL-TRIO_dom"/>
</dbReference>
<dbReference type="CDD" id="cd00170">
    <property type="entry name" value="SEC14"/>
    <property type="match status" value="1"/>
</dbReference>
<dbReference type="GO" id="GO:1902936">
    <property type="term" value="F:phosphatidylinositol bisphosphate binding"/>
    <property type="evidence" value="ECO:0007669"/>
    <property type="project" value="TreeGrafter"/>
</dbReference>
<organism evidence="2">
    <name type="scientific">Cuerna arida</name>
    <dbReference type="NCBI Taxonomy" id="1464854"/>
    <lineage>
        <taxon>Eukaryota</taxon>
        <taxon>Metazoa</taxon>
        <taxon>Ecdysozoa</taxon>
        <taxon>Arthropoda</taxon>
        <taxon>Hexapoda</taxon>
        <taxon>Insecta</taxon>
        <taxon>Pterygota</taxon>
        <taxon>Neoptera</taxon>
        <taxon>Paraneoptera</taxon>
        <taxon>Hemiptera</taxon>
        <taxon>Auchenorrhyncha</taxon>
        <taxon>Membracoidea</taxon>
        <taxon>Cicadellidae</taxon>
        <taxon>Cicadellinae</taxon>
        <taxon>Proconiini</taxon>
        <taxon>Cuerna</taxon>
    </lineage>
</organism>
<reference evidence="2" key="1">
    <citation type="submission" date="2015-11" db="EMBL/GenBank/DDBJ databases">
        <title>De novo transcriptome assembly of four potential Pierce s Disease insect vectors from Arizona vineyards.</title>
        <authorList>
            <person name="Tassone E.E."/>
        </authorList>
    </citation>
    <scope>NUCLEOTIDE SEQUENCE</scope>
</reference>
<dbReference type="InterPro" id="IPR036865">
    <property type="entry name" value="CRAL-TRIO_dom_sf"/>
</dbReference>
<dbReference type="PANTHER" id="PTHR10174">
    <property type="entry name" value="ALPHA-TOCOPHEROL TRANSFER PROTEIN-RELATED"/>
    <property type="match status" value="1"/>
</dbReference>
<dbReference type="SUPFAM" id="SSF52087">
    <property type="entry name" value="CRAL/TRIO domain"/>
    <property type="match status" value="1"/>
</dbReference>
<dbReference type="Pfam" id="PF00650">
    <property type="entry name" value="CRAL_TRIO"/>
    <property type="match status" value="1"/>
</dbReference>
<sequence length="297" mass="34323">MGELVTAADEYAKDAKLRPADITQLRDWLTKQPHLPQCISDEFLITILHSSEYSVEQSKRLLDSNITCRTNFTEFFSNRDPLAADKQAVWDYVNFWVSPFVTADKYRIFYGGLKHFDSEPFDFPNLVNIFMSTVDTILWEQGICPGYAIVLNCHGFTIAHLTKCNISLIRNVIHYIQEAICLKIRAIHVINCSPIIDKIMFLIKPFLKKELLDMLFFHYGEMKDFYQVIPRDLLPEEIGGTSGGHIDLLTKQMRARVECRQHTLIDSEKLKIDEKKRPGGKKDTYSVAGHFRKLELD</sequence>